<evidence type="ECO:0000313" key="2">
    <source>
        <dbReference type="Proteomes" id="UP000295096"/>
    </source>
</evidence>
<protein>
    <submittedName>
        <fullName evidence="1">Uncharacterized protein</fullName>
    </submittedName>
</protein>
<dbReference type="RefSeq" id="WP_133289134.1">
    <property type="nucleotide sequence ID" value="NZ_SMSJ01000015.1"/>
</dbReference>
<proteinExistence type="predicted"/>
<organism evidence="1 2">
    <name type="scientific">Dankookia rubra</name>
    <dbReference type="NCBI Taxonomy" id="1442381"/>
    <lineage>
        <taxon>Bacteria</taxon>
        <taxon>Pseudomonadati</taxon>
        <taxon>Pseudomonadota</taxon>
        <taxon>Alphaproteobacteria</taxon>
        <taxon>Acetobacterales</taxon>
        <taxon>Roseomonadaceae</taxon>
        <taxon>Dankookia</taxon>
    </lineage>
</organism>
<accession>A0A4R5QFF1</accession>
<name>A0A4R5QFF1_9PROT</name>
<dbReference type="OrthoDB" id="9768177at2"/>
<dbReference type="EMBL" id="SMSJ01000015">
    <property type="protein sequence ID" value="TDH61982.1"/>
    <property type="molecule type" value="Genomic_DNA"/>
</dbReference>
<evidence type="ECO:0000313" key="1">
    <source>
        <dbReference type="EMBL" id="TDH61982.1"/>
    </source>
</evidence>
<dbReference type="Proteomes" id="UP000295096">
    <property type="component" value="Unassembled WGS sequence"/>
</dbReference>
<gene>
    <name evidence="1" type="ORF">E2C06_13495</name>
</gene>
<reference evidence="1 2" key="1">
    <citation type="journal article" date="2016" name="J. Microbiol.">
        <title>Dankookia rubra gen. nov., sp. nov., an alphaproteobacterium isolated from sediment of a shallow stream.</title>
        <authorList>
            <person name="Kim W.H."/>
            <person name="Kim D.H."/>
            <person name="Kang K."/>
            <person name="Ahn T.Y."/>
        </authorList>
    </citation>
    <scope>NUCLEOTIDE SEQUENCE [LARGE SCALE GENOMIC DNA]</scope>
    <source>
        <strain evidence="1 2">JCM30602</strain>
    </source>
</reference>
<comment type="caution">
    <text evidence="1">The sequence shown here is derived from an EMBL/GenBank/DDBJ whole genome shotgun (WGS) entry which is preliminary data.</text>
</comment>
<keyword evidence="2" id="KW-1185">Reference proteome</keyword>
<dbReference type="AlphaFoldDB" id="A0A4R5QFF1"/>
<sequence length="73" mass="7970">MPDTLRFQALELAAKDLFVFDWHDLGTPWPDLVFTAGEQLKVPVLIDEGVLGGGTLIDGIPAPDLIHEFNLLG</sequence>